<evidence type="ECO:0008006" key="3">
    <source>
        <dbReference type="Google" id="ProtNLM"/>
    </source>
</evidence>
<sequence>MSTHVVMWSGGITSWAAARRIADTHGTDGLVLLFADTKAEDPDLYRWNRDASADIGVELTVVSDGRTPTQVNADEKWLGNSRIAPCSKLLKQRPCRRWLQEHTNPATTTVHVGIDWTEMHRIAAIERAYQPWTASAPLCEPPYVDKRGWMDEARRRGLTPPRMYDLGYPHNNCGGVCVRAGQAQWALTLRQFPDRYAKAEQAEEEFRGEHGDVAHLTEIRGGIKHPLPLAVLRRRIEDRDHAQPRIDFDDWGGCGCLPTETELEGATP</sequence>
<dbReference type="SUPFAM" id="SSF52402">
    <property type="entry name" value="Adenine nucleotide alpha hydrolases-like"/>
    <property type="match status" value="1"/>
</dbReference>
<dbReference type="EMBL" id="JAVREK010000011">
    <property type="protein sequence ID" value="MDT0302931.1"/>
    <property type="molecule type" value="Genomic_DNA"/>
</dbReference>
<accession>A0ABU2KUF9</accession>
<keyword evidence="2" id="KW-1185">Reference proteome</keyword>
<dbReference type="Proteomes" id="UP001183226">
    <property type="component" value="Unassembled WGS sequence"/>
</dbReference>
<gene>
    <name evidence="1" type="ORF">RM446_12480</name>
</gene>
<reference evidence="2" key="1">
    <citation type="submission" date="2023-07" db="EMBL/GenBank/DDBJ databases">
        <title>30 novel species of actinomycetes from the DSMZ collection.</title>
        <authorList>
            <person name="Nouioui I."/>
        </authorList>
    </citation>
    <scope>NUCLEOTIDE SEQUENCE [LARGE SCALE GENOMIC DNA]</scope>
    <source>
        <strain evidence="2">DSM 45055</strain>
    </source>
</reference>
<comment type="caution">
    <text evidence="1">The sequence shown here is derived from an EMBL/GenBank/DDBJ whole genome shotgun (WGS) entry which is preliminary data.</text>
</comment>
<evidence type="ECO:0000313" key="2">
    <source>
        <dbReference type="Proteomes" id="UP001183226"/>
    </source>
</evidence>
<dbReference type="Gene3D" id="3.40.50.620">
    <property type="entry name" value="HUPs"/>
    <property type="match status" value="1"/>
</dbReference>
<dbReference type="RefSeq" id="WP_311545415.1">
    <property type="nucleotide sequence ID" value="NZ_JAVREK010000011.1"/>
</dbReference>
<organism evidence="1 2">
    <name type="scientific">Streptomonospora wellingtoniae</name>
    <dbReference type="NCBI Taxonomy" id="3075544"/>
    <lineage>
        <taxon>Bacteria</taxon>
        <taxon>Bacillati</taxon>
        <taxon>Actinomycetota</taxon>
        <taxon>Actinomycetes</taxon>
        <taxon>Streptosporangiales</taxon>
        <taxon>Nocardiopsidaceae</taxon>
        <taxon>Streptomonospora</taxon>
    </lineage>
</organism>
<proteinExistence type="predicted"/>
<protein>
    <recommendedName>
        <fullName evidence="3">Phosphoadenosine phosphosulphate reductase domain-containing protein</fullName>
    </recommendedName>
</protein>
<dbReference type="InterPro" id="IPR014729">
    <property type="entry name" value="Rossmann-like_a/b/a_fold"/>
</dbReference>
<evidence type="ECO:0000313" key="1">
    <source>
        <dbReference type="EMBL" id="MDT0302931.1"/>
    </source>
</evidence>
<name>A0ABU2KUF9_9ACTN</name>